<accession>A0A9N7NHW2</accession>
<dbReference type="AlphaFoldDB" id="A0A9N7NHW2"/>
<protein>
    <submittedName>
        <fullName evidence="2">Uncharacterized protein</fullName>
    </submittedName>
</protein>
<gene>
    <name evidence="2" type="ORF">SHERM_25633</name>
</gene>
<name>A0A9N7NHW2_STRHE</name>
<feature type="non-terminal residue" evidence="2">
    <location>
        <position position="360"/>
    </location>
</feature>
<keyword evidence="3" id="KW-1185">Reference proteome</keyword>
<evidence type="ECO:0000313" key="2">
    <source>
        <dbReference type="EMBL" id="CAA0830173.1"/>
    </source>
</evidence>
<evidence type="ECO:0000256" key="1">
    <source>
        <dbReference type="SAM" id="MobiDB-lite"/>
    </source>
</evidence>
<dbReference type="OrthoDB" id="1934862at2759"/>
<feature type="non-terminal residue" evidence="2">
    <location>
        <position position="1"/>
    </location>
</feature>
<dbReference type="Proteomes" id="UP001153555">
    <property type="component" value="Unassembled WGS sequence"/>
</dbReference>
<sequence length="360" mass="40041">HLRRFLFVQQPFARSSAASQQQLLHKPISAPTTLSPGEFYSSHASLDDHLLRPPSEPCCEFPATVFHLRVFPYCPEAPLMVVVRHFVRETPLMHARAERREVNCSGRPLTRTGKRIKLRTEYQGDSPIEEDDSDVDVLNFLILGDKESLEEEGNDTGLVIEPVEYEEWSGITNRRIGGRRASGGDARAMGVHGRAKETHTGGVRNLAGEGMAGARQHAREKVGWKGARKIARGCGAGAGVLHREGIGVLGAYARKGGSEEIARMMAHAWWAYARSLVRAGLGEREAVHAPTFNARPPGPVVRRLSPEEVKRRREKGLCFKYEEKFTPGHQCKQAFVIEVANTDEEGSEVEEEPHQEDEVE</sequence>
<evidence type="ECO:0000313" key="3">
    <source>
        <dbReference type="Proteomes" id="UP001153555"/>
    </source>
</evidence>
<dbReference type="EMBL" id="CACSLK010027813">
    <property type="protein sequence ID" value="CAA0830173.1"/>
    <property type="molecule type" value="Genomic_DNA"/>
</dbReference>
<reference evidence="2" key="1">
    <citation type="submission" date="2019-12" db="EMBL/GenBank/DDBJ databases">
        <authorList>
            <person name="Scholes J."/>
        </authorList>
    </citation>
    <scope>NUCLEOTIDE SEQUENCE</scope>
</reference>
<feature type="region of interest" description="Disordered" evidence="1">
    <location>
        <begin position="179"/>
        <end position="206"/>
    </location>
</feature>
<comment type="caution">
    <text evidence="2">The sequence shown here is derived from an EMBL/GenBank/DDBJ whole genome shotgun (WGS) entry which is preliminary data.</text>
</comment>
<proteinExistence type="predicted"/>
<organism evidence="2 3">
    <name type="scientific">Striga hermonthica</name>
    <name type="common">Purple witchweed</name>
    <name type="synonym">Buchnera hermonthica</name>
    <dbReference type="NCBI Taxonomy" id="68872"/>
    <lineage>
        <taxon>Eukaryota</taxon>
        <taxon>Viridiplantae</taxon>
        <taxon>Streptophyta</taxon>
        <taxon>Embryophyta</taxon>
        <taxon>Tracheophyta</taxon>
        <taxon>Spermatophyta</taxon>
        <taxon>Magnoliopsida</taxon>
        <taxon>eudicotyledons</taxon>
        <taxon>Gunneridae</taxon>
        <taxon>Pentapetalae</taxon>
        <taxon>asterids</taxon>
        <taxon>lamiids</taxon>
        <taxon>Lamiales</taxon>
        <taxon>Orobanchaceae</taxon>
        <taxon>Buchnereae</taxon>
        <taxon>Striga</taxon>
    </lineage>
</organism>